<evidence type="ECO:0000313" key="4">
    <source>
        <dbReference type="EMBL" id="MBL1073591.1"/>
    </source>
</evidence>
<feature type="transmembrane region" description="Helical" evidence="2">
    <location>
        <begin position="110"/>
        <end position="132"/>
    </location>
</feature>
<organism evidence="4 5">
    <name type="scientific">Nocardia acididurans</name>
    <dbReference type="NCBI Taxonomy" id="2802282"/>
    <lineage>
        <taxon>Bacteria</taxon>
        <taxon>Bacillati</taxon>
        <taxon>Actinomycetota</taxon>
        <taxon>Actinomycetes</taxon>
        <taxon>Mycobacteriales</taxon>
        <taxon>Nocardiaceae</taxon>
        <taxon>Nocardia</taxon>
    </lineage>
</organism>
<reference evidence="4 5" key="1">
    <citation type="submission" date="2021-01" db="EMBL/GenBank/DDBJ databases">
        <title>WGS of actinomycetes isolated from Thailand.</title>
        <authorList>
            <person name="Thawai C."/>
        </authorList>
    </citation>
    <scope>NUCLEOTIDE SEQUENCE [LARGE SCALE GENOMIC DNA]</scope>
    <source>
        <strain evidence="4 5">LPG 2</strain>
    </source>
</reference>
<feature type="compositionally biased region" description="Basic and acidic residues" evidence="1">
    <location>
        <begin position="1"/>
        <end position="12"/>
    </location>
</feature>
<proteinExistence type="predicted"/>
<evidence type="ECO:0000313" key="5">
    <source>
        <dbReference type="Proteomes" id="UP000602198"/>
    </source>
</evidence>
<dbReference type="EMBL" id="JAERRJ010000001">
    <property type="protein sequence ID" value="MBL1073591.1"/>
    <property type="molecule type" value="Genomic_DNA"/>
</dbReference>
<keyword evidence="5" id="KW-1185">Reference proteome</keyword>
<feature type="compositionally biased region" description="Low complexity" evidence="1">
    <location>
        <begin position="162"/>
        <end position="175"/>
    </location>
</feature>
<evidence type="ECO:0000256" key="1">
    <source>
        <dbReference type="SAM" id="MobiDB-lite"/>
    </source>
</evidence>
<feature type="region of interest" description="Disordered" evidence="1">
    <location>
        <begin position="152"/>
        <end position="177"/>
    </location>
</feature>
<feature type="domain" description="DUF8017" evidence="3">
    <location>
        <begin position="178"/>
        <end position="351"/>
    </location>
</feature>
<accession>A0ABS1LZD8</accession>
<dbReference type="InterPro" id="IPR058330">
    <property type="entry name" value="DUF8017"/>
</dbReference>
<gene>
    <name evidence="4" type="ORF">JK358_04225</name>
</gene>
<evidence type="ECO:0000259" key="3">
    <source>
        <dbReference type="Pfam" id="PF26056"/>
    </source>
</evidence>
<comment type="caution">
    <text evidence="4">The sequence shown here is derived from an EMBL/GenBank/DDBJ whole genome shotgun (WGS) entry which is preliminary data.</text>
</comment>
<name>A0ABS1LZD8_9NOCA</name>
<feature type="compositionally biased region" description="Low complexity" evidence="1">
    <location>
        <begin position="30"/>
        <end position="51"/>
    </location>
</feature>
<sequence length="353" mass="35990">MTSGNDRNDDPARQGQEPNWWQGAPAHESQWQPGAQASGPQQQPGYGVPQGDQTWQYGYAPVDPTTQLPGGSYGVAPGAYPGQGYQGTPYQTGPYQTGGQPPGGGKGRGWLFAGIGALAVALVGAVVTVVLVSGGSDSPAAQSNTTPSLISALTTEPSASGRPTTTPRTTTPRTTAPSAVIPGYQVVSMPELGAAYDVPKDWTIDTSGISALDSGLDRIPVVGLAQEGIGYCTDYTRTTAFLSQSAETDPAKAAADIGVRMARIGWPTTTGSTPGAAEPFSSSDGTLTGVFLEIKGSAPAPTAGCASTYTVYTFAFPAENGAFVLTIGADTGVDRAVDRALAQQILASIRATA</sequence>
<feature type="region of interest" description="Disordered" evidence="1">
    <location>
        <begin position="1"/>
        <end position="71"/>
    </location>
</feature>
<keyword evidence="2" id="KW-1133">Transmembrane helix</keyword>
<keyword evidence="2" id="KW-0812">Transmembrane</keyword>
<evidence type="ECO:0000256" key="2">
    <source>
        <dbReference type="SAM" id="Phobius"/>
    </source>
</evidence>
<dbReference type="Proteomes" id="UP000602198">
    <property type="component" value="Unassembled WGS sequence"/>
</dbReference>
<dbReference type="RefSeq" id="WP_201943638.1">
    <property type="nucleotide sequence ID" value="NZ_JAERRJ010000001.1"/>
</dbReference>
<protein>
    <recommendedName>
        <fullName evidence="3">DUF8017 domain-containing protein</fullName>
    </recommendedName>
</protein>
<keyword evidence="2" id="KW-0472">Membrane</keyword>
<dbReference type="Pfam" id="PF26056">
    <property type="entry name" value="DUF8017"/>
    <property type="match status" value="1"/>
</dbReference>